<dbReference type="OrthoDB" id="1738989at2759"/>
<dbReference type="InterPro" id="IPR036397">
    <property type="entry name" value="RNaseH_sf"/>
</dbReference>
<dbReference type="SUPFAM" id="SSF53098">
    <property type="entry name" value="Ribonuclease H-like"/>
    <property type="match status" value="1"/>
</dbReference>
<evidence type="ECO:0000313" key="2">
    <source>
        <dbReference type="Proteomes" id="UP000257109"/>
    </source>
</evidence>
<reference evidence="1" key="1">
    <citation type="submission" date="2018-05" db="EMBL/GenBank/DDBJ databases">
        <title>Draft genome of Mucuna pruriens seed.</title>
        <authorList>
            <person name="Nnadi N.E."/>
            <person name="Vos R."/>
            <person name="Hasami M.H."/>
            <person name="Devisetty U.K."/>
            <person name="Aguiy J.C."/>
        </authorList>
    </citation>
    <scope>NUCLEOTIDE SEQUENCE [LARGE SCALE GENOMIC DNA]</scope>
    <source>
        <strain evidence="1">JCA_2017</strain>
    </source>
</reference>
<protein>
    <recommendedName>
        <fullName evidence="3">Integrase catalytic domain-containing protein</fullName>
    </recommendedName>
</protein>
<dbReference type="EMBL" id="QJKJ01000300">
    <property type="protein sequence ID" value="RDY13302.1"/>
    <property type="molecule type" value="Genomic_DNA"/>
</dbReference>
<name>A0A371IE25_MUCPR</name>
<dbReference type="Gene3D" id="3.30.420.10">
    <property type="entry name" value="Ribonuclease H-like superfamily/Ribonuclease H"/>
    <property type="match status" value="1"/>
</dbReference>
<sequence>MKERFEVEIIFINFYIMAQTQFQKTIHIVVKNISIVSCVNTPQQNGLAKRKNKHLLEVARALLFSHQLPTYLCGKAMLSSAYLTNEMPNKVLNFDTPLDILHTCFPTNILSSSFLPLKIFGCTAFVHIHNHNKRKLEPQAKKNCVCWICSKPKGI</sequence>
<dbReference type="PANTHER" id="PTHR42648">
    <property type="entry name" value="TRANSPOSASE, PUTATIVE-RELATED"/>
    <property type="match status" value="1"/>
</dbReference>
<accession>A0A371IE25</accession>
<dbReference type="Proteomes" id="UP000257109">
    <property type="component" value="Unassembled WGS sequence"/>
</dbReference>
<comment type="caution">
    <text evidence="1">The sequence shown here is derived from an EMBL/GenBank/DDBJ whole genome shotgun (WGS) entry which is preliminary data.</text>
</comment>
<gene>
    <name evidence="1" type="ORF">CR513_01810</name>
</gene>
<dbReference type="InterPro" id="IPR012337">
    <property type="entry name" value="RNaseH-like_sf"/>
</dbReference>
<feature type="non-terminal residue" evidence="1">
    <location>
        <position position="1"/>
    </location>
</feature>
<organism evidence="1 2">
    <name type="scientific">Mucuna pruriens</name>
    <name type="common">Velvet bean</name>
    <name type="synonym">Dolichos pruriens</name>
    <dbReference type="NCBI Taxonomy" id="157652"/>
    <lineage>
        <taxon>Eukaryota</taxon>
        <taxon>Viridiplantae</taxon>
        <taxon>Streptophyta</taxon>
        <taxon>Embryophyta</taxon>
        <taxon>Tracheophyta</taxon>
        <taxon>Spermatophyta</taxon>
        <taxon>Magnoliopsida</taxon>
        <taxon>eudicotyledons</taxon>
        <taxon>Gunneridae</taxon>
        <taxon>Pentapetalae</taxon>
        <taxon>rosids</taxon>
        <taxon>fabids</taxon>
        <taxon>Fabales</taxon>
        <taxon>Fabaceae</taxon>
        <taxon>Papilionoideae</taxon>
        <taxon>50 kb inversion clade</taxon>
        <taxon>NPAAA clade</taxon>
        <taxon>indigoferoid/millettioid clade</taxon>
        <taxon>Phaseoleae</taxon>
        <taxon>Mucuna</taxon>
    </lineage>
</organism>
<dbReference type="GO" id="GO:0003676">
    <property type="term" value="F:nucleic acid binding"/>
    <property type="evidence" value="ECO:0007669"/>
    <property type="project" value="InterPro"/>
</dbReference>
<keyword evidence="2" id="KW-1185">Reference proteome</keyword>
<evidence type="ECO:0000313" key="1">
    <source>
        <dbReference type="EMBL" id="RDY13302.1"/>
    </source>
</evidence>
<dbReference type="PANTHER" id="PTHR42648:SF22">
    <property type="entry name" value="REVERSE TRANSCRIPTASE TY1_COPIA-TYPE DOMAIN-CONTAINING PROTEIN"/>
    <property type="match status" value="1"/>
</dbReference>
<evidence type="ECO:0008006" key="3">
    <source>
        <dbReference type="Google" id="ProtNLM"/>
    </source>
</evidence>
<dbReference type="AlphaFoldDB" id="A0A371IE25"/>
<dbReference type="InterPro" id="IPR039537">
    <property type="entry name" value="Retrotran_Ty1/copia-like"/>
</dbReference>
<proteinExistence type="predicted"/>